<gene>
    <name evidence="3" type="ORF">MNEG_13334</name>
</gene>
<evidence type="ECO:0000313" key="3">
    <source>
        <dbReference type="EMBL" id="KIY94629.1"/>
    </source>
</evidence>
<dbReference type="PANTHER" id="PTHR46713">
    <property type="entry name" value="F13M7.16 PROTEIN"/>
    <property type="match status" value="1"/>
</dbReference>
<proteinExistence type="predicted"/>
<dbReference type="STRING" id="145388.A0A0D2LSN0"/>
<name>A0A0D2LSN0_9CHLO</name>
<dbReference type="OrthoDB" id="336240at2759"/>
<dbReference type="PANTHER" id="PTHR46713:SF1">
    <property type="entry name" value="F13M7.16 PROTEIN"/>
    <property type="match status" value="1"/>
</dbReference>
<accession>A0A0D2LSN0</accession>
<organism evidence="3 4">
    <name type="scientific">Monoraphidium neglectum</name>
    <dbReference type="NCBI Taxonomy" id="145388"/>
    <lineage>
        <taxon>Eukaryota</taxon>
        <taxon>Viridiplantae</taxon>
        <taxon>Chlorophyta</taxon>
        <taxon>core chlorophytes</taxon>
        <taxon>Chlorophyceae</taxon>
        <taxon>CS clade</taxon>
        <taxon>Sphaeropleales</taxon>
        <taxon>Selenastraceae</taxon>
        <taxon>Monoraphidium</taxon>
    </lineage>
</organism>
<dbReference type="Proteomes" id="UP000054498">
    <property type="component" value="Unassembled WGS sequence"/>
</dbReference>
<sequence>MATSLVCKQCDTLLKDVKEAQAHNDITGHTQFEESTQKVPRLVCAECGKVCRSDVERAMHSRGTGHKEFVDKTDEAEVIDTEQQMAAAKQELKEDLEADAELLGVKRKKAAPAQEGASAAAGAGGDGAEAMAVDEEMRRWQWIRRW</sequence>
<dbReference type="AlphaFoldDB" id="A0A0D2LSN0"/>
<dbReference type="KEGG" id="mng:MNEG_13334"/>
<protein>
    <recommendedName>
        <fullName evidence="2">C2H2-type domain-containing protein</fullName>
    </recommendedName>
</protein>
<reference evidence="3 4" key="1">
    <citation type="journal article" date="2013" name="BMC Genomics">
        <title>Reconstruction of the lipid metabolism for the microalga Monoraphidium neglectum from its genome sequence reveals characteristics suitable for biofuel production.</title>
        <authorList>
            <person name="Bogen C."/>
            <person name="Al-Dilaimi A."/>
            <person name="Albersmeier A."/>
            <person name="Wichmann J."/>
            <person name="Grundmann M."/>
            <person name="Rupp O."/>
            <person name="Lauersen K.J."/>
            <person name="Blifernez-Klassen O."/>
            <person name="Kalinowski J."/>
            <person name="Goesmann A."/>
            <person name="Mussgnug J.H."/>
            <person name="Kruse O."/>
        </authorList>
    </citation>
    <scope>NUCLEOTIDE SEQUENCE [LARGE SCALE GENOMIC DNA]</scope>
    <source>
        <strain evidence="3 4">SAG 48.87</strain>
    </source>
</reference>
<evidence type="ECO:0000259" key="2">
    <source>
        <dbReference type="PROSITE" id="PS00028"/>
    </source>
</evidence>
<feature type="domain" description="C2H2-type" evidence="2">
    <location>
        <begin position="44"/>
        <end position="66"/>
    </location>
</feature>
<feature type="region of interest" description="Disordered" evidence="1">
    <location>
        <begin position="107"/>
        <end position="127"/>
    </location>
</feature>
<evidence type="ECO:0000313" key="4">
    <source>
        <dbReference type="Proteomes" id="UP000054498"/>
    </source>
</evidence>
<feature type="compositionally biased region" description="Low complexity" evidence="1">
    <location>
        <begin position="111"/>
        <end position="121"/>
    </location>
</feature>
<dbReference type="InterPro" id="IPR013087">
    <property type="entry name" value="Znf_C2H2_type"/>
</dbReference>
<keyword evidence="4" id="KW-1185">Reference proteome</keyword>
<dbReference type="RefSeq" id="XP_013893649.1">
    <property type="nucleotide sequence ID" value="XM_014038195.1"/>
</dbReference>
<dbReference type="EMBL" id="KK103979">
    <property type="protein sequence ID" value="KIY94629.1"/>
    <property type="molecule type" value="Genomic_DNA"/>
</dbReference>
<dbReference type="PROSITE" id="PS00028">
    <property type="entry name" value="ZINC_FINGER_C2H2_1"/>
    <property type="match status" value="1"/>
</dbReference>
<dbReference type="GeneID" id="25730786"/>
<dbReference type="Pfam" id="PF24560">
    <property type="entry name" value="zf-C2H2_OTU1_C"/>
    <property type="match status" value="1"/>
</dbReference>
<dbReference type="InterPro" id="IPR057766">
    <property type="entry name" value="Znf-C2H2_OTU1-like_C"/>
</dbReference>
<evidence type="ECO:0000256" key="1">
    <source>
        <dbReference type="SAM" id="MobiDB-lite"/>
    </source>
</evidence>